<dbReference type="Pfam" id="PF03371">
    <property type="entry name" value="PRP38"/>
    <property type="match status" value="1"/>
</dbReference>
<comment type="similarity">
    <text evidence="2 7">Belongs to the PRP38 family.</text>
</comment>
<protein>
    <recommendedName>
        <fullName evidence="7">Pre-mRNA-splicing factor 38</fullName>
    </recommendedName>
</protein>
<gene>
    <name evidence="9" type="ORF">M501DRAFT_944289</name>
</gene>
<keyword evidence="3 7" id="KW-0507">mRNA processing</keyword>
<evidence type="ECO:0000256" key="7">
    <source>
        <dbReference type="RuleBase" id="RU367025"/>
    </source>
</evidence>
<comment type="function">
    <text evidence="7">Required for pre-mRNA splicing.</text>
</comment>
<evidence type="ECO:0000313" key="10">
    <source>
        <dbReference type="Proteomes" id="UP000799429"/>
    </source>
</evidence>
<evidence type="ECO:0000256" key="4">
    <source>
        <dbReference type="ARBA" id="ARBA00022728"/>
    </source>
</evidence>
<evidence type="ECO:0000256" key="8">
    <source>
        <dbReference type="SAM" id="MobiDB-lite"/>
    </source>
</evidence>
<dbReference type="PANTHER" id="PTHR23142">
    <property type="entry name" value="PRE-MRNA-SPLICING FACTOR 38A-RELATED"/>
    <property type="match status" value="1"/>
</dbReference>
<keyword evidence="10" id="KW-1185">Reference proteome</keyword>
<keyword evidence="6 7" id="KW-0539">Nucleus</keyword>
<evidence type="ECO:0000256" key="1">
    <source>
        <dbReference type="ARBA" id="ARBA00004123"/>
    </source>
</evidence>
<evidence type="ECO:0000256" key="3">
    <source>
        <dbReference type="ARBA" id="ARBA00022664"/>
    </source>
</evidence>
<dbReference type="InterPro" id="IPR005037">
    <property type="entry name" value="PRP38"/>
</dbReference>
<dbReference type="EMBL" id="MU006120">
    <property type="protein sequence ID" value="KAF2834368.1"/>
    <property type="molecule type" value="Genomic_DNA"/>
</dbReference>
<evidence type="ECO:0000256" key="6">
    <source>
        <dbReference type="ARBA" id="ARBA00023242"/>
    </source>
</evidence>
<sequence>MSSHQADAKALLDDRGYSGQLIRGQNPAHLFEKAVRDRITESYYWKEQCFGLNAATLCDRAVELTHIGGTYGLMGKPTPFLCLAFKMLQLVPEKEVVLEYLNWGGDEEDMEGDQVQVDDDEERARRGEFKYLRALAAFYIRLAWEPVEIHKTLEPLLADFRKLKRRTRDGFTLTFMDQFVDDLLTKDRVCATSLWKMPTRMQLEDLELLDPRISPLGDEVEDLDKEDGDGKSMNGEESDGSVVSVESRHNGRHRERSFSYGSESD</sequence>
<keyword evidence="4 7" id="KW-0747">Spliceosome</keyword>
<comment type="caution">
    <text evidence="9">The sequence shown here is derived from an EMBL/GenBank/DDBJ whole genome shotgun (WGS) entry which is preliminary data.</text>
</comment>
<keyword evidence="5 7" id="KW-0508">mRNA splicing</keyword>
<evidence type="ECO:0000256" key="2">
    <source>
        <dbReference type="ARBA" id="ARBA00006164"/>
    </source>
</evidence>
<dbReference type="OrthoDB" id="190958at2759"/>
<proteinExistence type="inferred from homology"/>
<evidence type="ECO:0000256" key="5">
    <source>
        <dbReference type="ARBA" id="ARBA00023187"/>
    </source>
</evidence>
<reference evidence="9" key="1">
    <citation type="journal article" date="2020" name="Stud. Mycol.">
        <title>101 Dothideomycetes genomes: a test case for predicting lifestyles and emergence of pathogens.</title>
        <authorList>
            <person name="Haridas S."/>
            <person name="Albert R."/>
            <person name="Binder M."/>
            <person name="Bloem J."/>
            <person name="Labutti K."/>
            <person name="Salamov A."/>
            <person name="Andreopoulos B."/>
            <person name="Baker S."/>
            <person name="Barry K."/>
            <person name="Bills G."/>
            <person name="Bluhm B."/>
            <person name="Cannon C."/>
            <person name="Castanera R."/>
            <person name="Culley D."/>
            <person name="Daum C."/>
            <person name="Ezra D."/>
            <person name="Gonzalez J."/>
            <person name="Henrissat B."/>
            <person name="Kuo A."/>
            <person name="Liang C."/>
            <person name="Lipzen A."/>
            <person name="Lutzoni F."/>
            <person name="Magnuson J."/>
            <person name="Mondo S."/>
            <person name="Nolan M."/>
            <person name="Ohm R."/>
            <person name="Pangilinan J."/>
            <person name="Park H.-J."/>
            <person name="Ramirez L."/>
            <person name="Alfaro M."/>
            <person name="Sun H."/>
            <person name="Tritt A."/>
            <person name="Yoshinaga Y."/>
            <person name="Zwiers L.-H."/>
            <person name="Turgeon B."/>
            <person name="Goodwin S."/>
            <person name="Spatafora J."/>
            <person name="Crous P."/>
            <person name="Grigoriev I."/>
        </authorList>
    </citation>
    <scope>NUCLEOTIDE SEQUENCE</scope>
    <source>
        <strain evidence="9">CBS 101060</strain>
    </source>
</reference>
<comment type="subcellular location">
    <subcellularLocation>
        <location evidence="1 7">Nucleus</location>
    </subcellularLocation>
</comment>
<dbReference type="GO" id="GO:0005681">
    <property type="term" value="C:spliceosomal complex"/>
    <property type="evidence" value="ECO:0007669"/>
    <property type="project" value="UniProtKB-KW"/>
</dbReference>
<organism evidence="9 10">
    <name type="scientific">Patellaria atrata CBS 101060</name>
    <dbReference type="NCBI Taxonomy" id="1346257"/>
    <lineage>
        <taxon>Eukaryota</taxon>
        <taxon>Fungi</taxon>
        <taxon>Dikarya</taxon>
        <taxon>Ascomycota</taxon>
        <taxon>Pezizomycotina</taxon>
        <taxon>Dothideomycetes</taxon>
        <taxon>Dothideomycetes incertae sedis</taxon>
        <taxon>Patellariales</taxon>
        <taxon>Patellariaceae</taxon>
        <taxon>Patellaria</taxon>
    </lineage>
</organism>
<name>A0A9P4S142_9PEZI</name>
<feature type="compositionally biased region" description="Acidic residues" evidence="8">
    <location>
        <begin position="218"/>
        <end position="227"/>
    </location>
</feature>
<dbReference type="AlphaFoldDB" id="A0A9P4S142"/>
<dbReference type="Proteomes" id="UP000799429">
    <property type="component" value="Unassembled WGS sequence"/>
</dbReference>
<evidence type="ECO:0000313" key="9">
    <source>
        <dbReference type="EMBL" id="KAF2834368.1"/>
    </source>
</evidence>
<dbReference type="GO" id="GO:0000398">
    <property type="term" value="P:mRNA splicing, via spliceosome"/>
    <property type="evidence" value="ECO:0007669"/>
    <property type="project" value="UniProtKB-UniRule"/>
</dbReference>
<feature type="region of interest" description="Disordered" evidence="8">
    <location>
        <begin position="217"/>
        <end position="265"/>
    </location>
</feature>
<accession>A0A9P4S142</accession>